<dbReference type="Pfam" id="PF02768">
    <property type="entry name" value="DNA_pol3_beta_3"/>
    <property type="match status" value="1"/>
</dbReference>
<accession>A0A2H0WQI9</accession>
<dbReference type="Pfam" id="PF02767">
    <property type="entry name" value="DNA_pol3_beta_2"/>
    <property type="match status" value="1"/>
</dbReference>
<protein>
    <recommendedName>
        <fullName evidence="9">Beta sliding clamp</fullName>
    </recommendedName>
</protein>
<evidence type="ECO:0000313" key="14">
    <source>
        <dbReference type="Proteomes" id="UP000230033"/>
    </source>
</evidence>
<dbReference type="AlphaFoldDB" id="A0A2H0WQI9"/>
<keyword evidence="3 9" id="KW-0963">Cytoplasm</keyword>
<dbReference type="NCBIfam" id="TIGR00663">
    <property type="entry name" value="dnan"/>
    <property type="match status" value="1"/>
</dbReference>
<evidence type="ECO:0000256" key="4">
    <source>
        <dbReference type="ARBA" id="ARBA00022679"/>
    </source>
</evidence>
<dbReference type="GO" id="GO:0003887">
    <property type="term" value="F:DNA-directed DNA polymerase activity"/>
    <property type="evidence" value="ECO:0007669"/>
    <property type="project" value="UniProtKB-UniRule"/>
</dbReference>
<evidence type="ECO:0000256" key="2">
    <source>
        <dbReference type="ARBA" id="ARBA00010752"/>
    </source>
</evidence>
<evidence type="ECO:0000259" key="12">
    <source>
        <dbReference type="Pfam" id="PF02768"/>
    </source>
</evidence>
<comment type="function">
    <text evidence="9">Confers DNA tethering and processivity to DNA polymerases and other proteins. Acts as a clamp, forming a ring around DNA (a reaction catalyzed by the clamp-loading complex) which diffuses in an ATP-independent manner freely and bidirectionally along dsDNA. Initially characterized for its ability to contact the catalytic subunit of DNA polymerase III (Pol III), a complex, multichain enzyme responsible for most of the replicative synthesis in bacteria; Pol III exhibits 3'-5' exonuclease proofreading activity. The beta chain is required for initiation of replication as well as for processivity of DNA replication.</text>
</comment>
<dbReference type="Pfam" id="PF00712">
    <property type="entry name" value="DNA_pol3_beta"/>
    <property type="match status" value="1"/>
</dbReference>
<evidence type="ECO:0000256" key="1">
    <source>
        <dbReference type="ARBA" id="ARBA00004496"/>
    </source>
</evidence>
<dbReference type="EMBL" id="PEZJ01000003">
    <property type="protein sequence ID" value="PIS14198.1"/>
    <property type="molecule type" value="Genomic_DNA"/>
</dbReference>
<comment type="caution">
    <text evidence="13">The sequence shown here is derived from an EMBL/GenBank/DDBJ whole genome shotgun (WGS) entry which is preliminary data.</text>
</comment>
<dbReference type="PIRSF" id="PIRSF000804">
    <property type="entry name" value="DNA_pol_III_b"/>
    <property type="match status" value="1"/>
</dbReference>
<organism evidence="13 14">
    <name type="scientific">Candidatus Shapirobacteria bacterium CG09_land_8_20_14_0_10_47_13</name>
    <dbReference type="NCBI Taxonomy" id="1974481"/>
    <lineage>
        <taxon>Bacteria</taxon>
        <taxon>Candidatus Shapironibacteriota</taxon>
    </lineage>
</organism>
<dbReference type="SMART" id="SM00480">
    <property type="entry name" value="POL3Bc"/>
    <property type="match status" value="1"/>
</dbReference>
<reference evidence="14" key="1">
    <citation type="submission" date="2017-09" db="EMBL/GenBank/DDBJ databases">
        <title>Depth-based differentiation of microbial function through sediment-hosted aquifers and enrichment of novel symbionts in the deep terrestrial subsurface.</title>
        <authorList>
            <person name="Probst A.J."/>
            <person name="Ladd B."/>
            <person name="Jarett J.K."/>
            <person name="Geller-Mcgrath D.E."/>
            <person name="Sieber C.M.K."/>
            <person name="Emerson J.B."/>
            <person name="Anantharaman K."/>
            <person name="Thomas B.C."/>
            <person name="Malmstrom R."/>
            <person name="Stieglmeier M."/>
            <person name="Klingl A."/>
            <person name="Woyke T."/>
            <person name="Ryan C.M."/>
            <person name="Banfield J.F."/>
        </authorList>
    </citation>
    <scope>NUCLEOTIDE SEQUENCE [LARGE SCALE GENOMIC DNA]</scope>
</reference>
<evidence type="ECO:0000256" key="3">
    <source>
        <dbReference type="ARBA" id="ARBA00022490"/>
    </source>
</evidence>
<keyword evidence="6 9" id="KW-0235">DNA replication</keyword>
<gene>
    <name evidence="13" type="primary">dnaN</name>
    <name evidence="13" type="ORF">COT65_00155</name>
</gene>
<dbReference type="InterPro" id="IPR022634">
    <property type="entry name" value="DNA_polIII_beta_N"/>
</dbReference>
<evidence type="ECO:0000259" key="10">
    <source>
        <dbReference type="Pfam" id="PF00712"/>
    </source>
</evidence>
<proteinExistence type="inferred from homology"/>
<dbReference type="PANTHER" id="PTHR30478">
    <property type="entry name" value="DNA POLYMERASE III SUBUNIT BETA"/>
    <property type="match status" value="1"/>
</dbReference>
<keyword evidence="4 9" id="KW-0808">Transferase</keyword>
<feature type="domain" description="DNA polymerase III beta sliding clamp N-terminal" evidence="10">
    <location>
        <begin position="1"/>
        <end position="117"/>
    </location>
</feature>
<dbReference type="InterPro" id="IPR046938">
    <property type="entry name" value="DNA_clamp_sf"/>
</dbReference>
<dbReference type="InterPro" id="IPR022637">
    <property type="entry name" value="DNA_polIII_beta_cen"/>
</dbReference>
<dbReference type="CDD" id="cd00140">
    <property type="entry name" value="beta_clamp"/>
    <property type="match status" value="1"/>
</dbReference>
<feature type="domain" description="DNA polymerase III beta sliding clamp C-terminal" evidence="12">
    <location>
        <begin position="253"/>
        <end position="372"/>
    </location>
</feature>
<name>A0A2H0WQI9_9BACT</name>
<evidence type="ECO:0000259" key="11">
    <source>
        <dbReference type="Pfam" id="PF02767"/>
    </source>
</evidence>
<evidence type="ECO:0000256" key="8">
    <source>
        <dbReference type="ARBA" id="ARBA00023125"/>
    </source>
</evidence>
<keyword evidence="5 9" id="KW-0548">Nucleotidyltransferase</keyword>
<dbReference type="GO" id="GO:0009360">
    <property type="term" value="C:DNA polymerase III complex"/>
    <property type="evidence" value="ECO:0007669"/>
    <property type="project" value="InterPro"/>
</dbReference>
<dbReference type="GO" id="GO:0006271">
    <property type="term" value="P:DNA strand elongation involved in DNA replication"/>
    <property type="evidence" value="ECO:0007669"/>
    <property type="project" value="TreeGrafter"/>
</dbReference>
<dbReference type="GO" id="GO:0005737">
    <property type="term" value="C:cytoplasm"/>
    <property type="evidence" value="ECO:0007669"/>
    <property type="project" value="UniProtKB-SubCell"/>
</dbReference>
<evidence type="ECO:0000256" key="6">
    <source>
        <dbReference type="ARBA" id="ARBA00022705"/>
    </source>
</evidence>
<dbReference type="InterPro" id="IPR022635">
    <property type="entry name" value="DNA_polIII_beta_C"/>
</dbReference>
<evidence type="ECO:0000256" key="9">
    <source>
        <dbReference type="PIRNR" id="PIRNR000804"/>
    </source>
</evidence>
<evidence type="ECO:0000256" key="5">
    <source>
        <dbReference type="ARBA" id="ARBA00022695"/>
    </source>
</evidence>
<feature type="domain" description="DNA polymerase III beta sliding clamp central" evidence="11">
    <location>
        <begin position="128"/>
        <end position="250"/>
    </location>
</feature>
<comment type="subunit">
    <text evidence="9">Forms a ring-shaped head-to-tail homodimer around DNA.</text>
</comment>
<comment type="similarity">
    <text evidence="2 9">Belongs to the beta sliding clamp family.</text>
</comment>
<dbReference type="GO" id="GO:0003677">
    <property type="term" value="F:DNA binding"/>
    <property type="evidence" value="ECO:0007669"/>
    <property type="project" value="UniProtKB-UniRule"/>
</dbReference>
<dbReference type="PANTHER" id="PTHR30478:SF0">
    <property type="entry name" value="BETA SLIDING CLAMP"/>
    <property type="match status" value="1"/>
</dbReference>
<dbReference type="GO" id="GO:0008408">
    <property type="term" value="F:3'-5' exonuclease activity"/>
    <property type="evidence" value="ECO:0007669"/>
    <property type="project" value="InterPro"/>
</dbReference>
<dbReference type="SUPFAM" id="SSF55979">
    <property type="entry name" value="DNA clamp"/>
    <property type="match status" value="3"/>
</dbReference>
<comment type="subcellular location">
    <subcellularLocation>
        <location evidence="1 9">Cytoplasm</location>
    </subcellularLocation>
</comment>
<sequence length="375" mass="40409">MKLSVFQENLVRGLTIVSRSVTTKAQLPILANILLATDKGRLKLSATNLETGINFWVGAKIEKEGATSIPAKIFNEYVASLPAGKIDLELKENLLSLGCGNYQASFVCLPAGEFPSVPTITSEPEISLESHAFSKAIGQVAFAAAQDEGRPQLNGVLVRLEEDDLTLVATDGYRLSFQKIKTTLKGKEIKELAAGLLIPSRTLAEVGRIIGEAEEGKTLGLTITPQANQAIFSTPEAEIVTRLIEGKFPDYEKILPGKATTKITLDRVSLLGAVRTAAIFARESANIIKFKVQSSKLQVSANAAQVGENAIEVEIKTEGEGGSIAFNARYLLDFLNSNEAQLINFEMTGPLAPGVFTNAEEKEALHLIMPVRVQE</sequence>
<dbReference type="Proteomes" id="UP000230033">
    <property type="component" value="Unassembled WGS sequence"/>
</dbReference>
<dbReference type="Gene3D" id="3.10.150.10">
    <property type="entry name" value="DNA Polymerase III, subunit A, domain 2"/>
    <property type="match status" value="1"/>
</dbReference>
<dbReference type="Gene3D" id="3.70.10.10">
    <property type="match status" value="1"/>
</dbReference>
<dbReference type="InterPro" id="IPR001001">
    <property type="entry name" value="DNA_polIII_beta"/>
</dbReference>
<evidence type="ECO:0000256" key="7">
    <source>
        <dbReference type="ARBA" id="ARBA00022932"/>
    </source>
</evidence>
<keyword evidence="7 9" id="KW-0239">DNA-directed DNA polymerase</keyword>
<keyword evidence="8" id="KW-0238">DNA-binding</keyword>
<evidence type="ECO:0000313" key="13">
    <source>
        <dbReference type="EMBL" id="PIS14198.1"/>
    </source>
</evidence>